<protein>
    <recommendedName>
        <fullName evidence="3">Multiprotein bridging factor 1 N-terminal domain-containing protein</fullName>
    </recommendedName>
</protein>
<feature type="domain" description="Multiprotein bridging factor 1 N-terminal" evidence="3">
    <location>
        <begin position="11"/>
        <end position="41"/>
    </location>
</feature>
<reference evidence="5" key="1">
    <citation type="journal article" date="2023" name="Proc. Natl. Acad. Sci. U.S.A.">
        <title>Genomic and structural basis for evolution of tropane alkaloid biosynthesis.</title>
        <authorList>
            <person name="Wanga Y.-J."/>
            <person name="Taina T."/>
            <person name="Yua J.-Y."/>
            <person name="Lia J."/>
            <person name="Xua B."/>
            <person name="Chenc J."/>
            <person name="D'Auriad J.C."/>
            <person name="Huanga J.-P."/>
            <person name="Huanga S.-X."/>
        </authorList>
    </citation>
    <scope>NUCLEOTIDE SEQUENCE [LARGE SCALE GENOMIC DNA]</scope>
    <source>
        <strain evidence="5">cv. KIB-2019</strain>
    </source>
</reference>
<feature type="compositionally biased region" description="Low complexity" evidence="2">
    <location>
        <begin position="1"/>
        <end position="26"/>
    </location>
</feature>
<proteinExistence type="predicted"/>
<feature type="region of interest" description="Disordered" evidence="2">
    <location>
        <begin position="1"/>
        <end position="36"/>
    </location>
</feature>
<sequence>MNKAATLGAAAAGTNNAASSSTTLNTRKLDEDTENLAHQKVPTELKKAIMQARQDKKLTQVQLAQLINEKPQIIQEYRVWKGHSKSTDDV</sequence>
<keyword evidence="1" id="KW-0238">DNA-binding</keyword>
<dbReference type="Pfam" id="PF08523">
    <property type="entry name" value="MBF1"/>
    <property type="match status" value="1"/>
</dbReference>
<evidence type="ECO:0000256" key="1">
    <source>
        <dbReference type="ARBA" id="ARBA00023125"/>
    </source>
</evidence>
<dbReference type="AlphaFoldDB" id="A0A9Q1LUQ7"/>
<dbReference type="InterPro" id="IPR013729">
    <property type="entry name" value="MBF1_N"/>
</dbReference>
<dbReference type="OrthoDB" id="10253401at2759"/>
<dbReference type="SUPFAM" id="SSF47413">
    <property type="entry name" value="lambda repressor-like DNA-binding domains"/>
    <property type="match status" value="1"/>
</dbReference>
<organism evidence="4 5">
    <name type="scientific">Anisodus acutangulus</name>
    <dbReference type="NCBI Taxonomy" id="402998"/>
    <lineage>
        <taxon>Eukaryota</taxon>
        <taxon>Viridiplantae</taxon>
        <taxon>Streptophyta</taxon>
        <taxon>Embryophyta</taxon>
        <taxon>Tracheophyta</taxon>
        <taxon>Spermatophyta</taxon>
        <taxon>Magnoliopsida</taxon>
        <taxon>eudicotyledons</taxon>
        <taxon>Gunneridae</taxon>
        <taxon>Pentapetalae</taxon>
        <taxon>asterids</taxon>
        <taxon>lamiids</taxon>
        <taxon>Solanales</taxon>
        <taxon>Solanaceae</taxon>
        <taxon>Solanoideae</taxon>
        <taxon>Hyoscyameae</taxon>
        <taxon>Anisodus</taxon>
    </lineage>
</organism>
<evidence type="ECO:0000256" key="2">
    <source>
        <dbReference type="SAM" id="MobiDB-lite"/>
    </source>
</evidence>
<feature type="compositionally biased region" description="Basic and acidic residues" evidence="2">
    <location>
        <begin position="27"/>
        <end position="36"/>
    </location>
</feature>
<dbReference type="EMBL" id="JAJAGQ010000014">
    <property type="protein sequence ID" value="KAJ8543008.1"/>
    <property type="molecule type" value="Genomic_DNA"/>
</dbReference>
<dbReference type="PANTHER" id="PTHR10245:SF124">
    <property type="entry name" value="MULTIPROTEIN-BRIDGING FACTOR 1B-LIKE"/>
    <property type="match status" value="1"/>
</dbReference>
<dbReference type="GO" id="GO:0003677">
    <property type="term" value="F:DNA binding"/>
    <property type="evidence" value="ECO:0007669"/>
    <property type="project" value="UniProtKB-KW"/>
</dbReference>
<comment type="caution">
    <text evidence="4">The sequence shown here is derived from an EMBL/GenBank/DDBJ whole genome shotgun (WGS) entry which is preliminary data.</text>
</comment>
<dbReference type="GO" id="GO:0005634">
    <property type="term" value="C:nucleus"/>
    <property type="evidence" value="ECO:0007669"/>
    <property type="project" value="TreeGrafter"/>
</dbReference>
<gene>
    <name evidence="4" type="ORF">K7X08_005531</name>
</gene>
<dbReference type="Proteomes" id="UP001152561">
    <property type="component" value="Unassembled WGS sequence"/>
</dbReference>
<evidence type="ECO:0000313" key="4">
    <source>
        <dbReference type="EMBL" id="KAJ8543008.1"/>
    </source>
</evidence>
<dbReference type="InterPro" id="IPR010982">
    <property type="entry name" value="Lambda_DNA-bd_dom_sf"/>
</dbReference>
<accession>A0A9Q1LUQ7</accession>
<dbReference type="PANTHER" id="PTHR10245">
    <property type="entry name" value="ENDOTHELIAL DIFFERENTIATION-RELATED FACTOR 1 MULTIPROTEIN BRIDGING FACTOR 1"/>
    <property type="match status" value="1"/>
</dbReference>
<evidence type="ECO:0000313" key="5">
    <source>
        <dbReference type="Proteomes" id="UP001152561"/>
    </source>
</evidence>
<evidence type="ECO:0000259" key="3">
    <source>
        <dbReference type="Pfam" id="PF08523"/>
    </source>
</evidence>
<keyword evidence="5" id="KW-1185">Reference proteome</keyword>
<name>A0A9Q1LUQ7_9SOLA</name>
<dbReference type="Gene3D" id="1.10.260.40">
    <property type="entry name" value="lambda repressor-like DNA-binding domains"/>
    <property type="match status" value="1"/>
</dbReference>